<evidence type="ECO:0000313" key="3">
    <source>
        <dbReference type="Proteomes" id="UP000051612"/>
    </source>
</evidence>
<feature type="transmembrane region" description="Helical" evidence="1">
    <location>
        <begin position="150"/>
        <end position="170"/>
    </location>
</feature>
<keyword evidence="1" id="KW-0472">Membrane</keyword>
<dbReference type="InterPro" id="IPR005325">
    <property type="entry name" value="DUF308_memb"/>
</dbReference>
<reference evidence="2 3" key="1">
    <citation type="journal article" date="2015" name="Genome Announc.">
        <title>Expanding the biotechnology potential of lactobacilli through comparative genomics of 213 strains and associated genera.</title>
        <authorList>
            <person name="Sun Z."/>
            <person name="Harris H.M."/>
            <person name="McCann A."/>
            <person name="Guo C."/>
            <person name="Argimon S."/>
            <person name="Zhang W."/>
            <person name="Yang X."/>
            <person name="Jeffery I.B."/>
            <person name="Cooney J.C."/>
            <person name="Kagawa T.F."/>
            <person name="Liu W."/>
            <person name="Song Y."/>
            <person name="Salvetti E."/>
            <person name="Wrobel A."/>
            <person name="Rasinkangas P."/>
            <person name="Parkhill J."/>
            <person name="Rea M.C."/>
            <person name="O'Sullivan O."/>
            <person name="Ritari J."/>
            <person name="Douillard F.P."/>
            <person name="Paul Ross R."/>
            <person name="Yang R."/>
            <person name="Briner A.E."/>
            <person name="Felis G.E."/>
            <person name="de Vos W.M."/>
            <person name="Barrangou R."/>
            <person name="Klaenhammer T.R."/>
            <person name="Caufield P.W."/>
            <person name="Cui Y."/>
            <person name="Zhang H."/>
            <person name="O'Toole P.W."/>
        </authorList>
    </citation>
    <scope>NUCLEOTIDE SEQUENCE [LARGE SCALE GENOMIC DNA]</scope>
    <source>
        <strain evidence="2 3">DSM 20452</strain>
    </source>
</reference>
<dbReference type="RefSeq" id="WP_056959106.1">
    <property type="nucleotide sequence ID" value="NZ_AYYN01000089.1"/>
</dbReference>
<feature type="transmembrane region" description="Helical" evidence="1">
    <location>
        <begin position="67"/>
        <end position="86"/>
    </location>
</feature>
<dbReference type="Pfam" id="PF03729">
    <property type="entry name" value="DUF308"/>
    <property type="match status" value="2"/>
</dbReference>
<feature type="transmembrane region" description="Helical" evidence="1">
    <location>
        <begin position="92"/>
        <end position="112"/>
    </location>
</feature>
<dbReference type="GO" id="GO:0005886">
    <property type="term" value="C:plasma membrane"/>
    <property type="evidence" value="ECO:0007669"/>
    <property type="project" value="TreeGrafter"/>
</dbReference>
<dbReference type="PANTHER" id="PTHR34989">
    <property type="entry name" value="PROTEIN HDED"/>
    <property type="match status" value="1"/>
</dbReference>
<feature type="transmembrane region" description="Helical" evidence="1">
    <location>
        <begin position="124"/>
        <end position="144"/>
    </location>
</feature>
<dbReference type="InterPro" id="IPR052712">
    <property type="entry name" value="Acid_resist_chaperone_HdeD"/>
</dbReference>
<evidence type="ECO:0000256" key="1">
    <source>
        <dbReference type="SAM" id="Phobius"/>
    </source>
</evidence>
<comment type="caution">
    <text evidence="2">The sequence shown here is derived from an EMBL/GenBank/DDBJ whole genome shotgun (WGS) entry which is preliminary data.</text>
</comment>
<dbReference type="AlphaFoldDB" id="A0A0R2B5G4"/>
<keyword evidence="1" id="KW-0812">Transmembrane</keyword>
<organism evidence="2 3">
    <name type="scientific">Ligilactobacillus murinus DSM 20452 = NBRC 14221</name>
    <dbReference type="NCBI Taxonomy" id="1423772"/>
    <lineage>
        <taxon>Bacteria</taxon>
        <taxon>Bacillati</taxon>
        <taxon>Bacillota</taxon>
        <taxon>Bacilli</taxon>
        <taxon>Lactobacillales</taxon>
        <taxon>Lactobacillaceae</taxon>
        <taxon>Ligilactobacillus</taxon>
    </lineage>
</organism>
<dbReference type="Proteomes" id="UP000051612">
    <property type="component" value="Unassembled WGS sequence"/>
</dbReference>
<gene>
    <name evidence="2" type="ORF">FC48_GL000301</name>
</gene>
<evidence type="ECO:0000313" key="2">
    <source>
        <dbReference type="EMBL" id="KRM74702.1"/>
    </source>
</evidence>
<dbReference type="PANTHER" id="PTHR34989:SF1">
    <property type="entry name" value="PROTEIN HDED"/>
    <property type="match status" value="1"/>
</dbReference>
<dbReference type="EMBL" id="AYYN01000089">
    <property type="protein sequence ID" value="KRM74702.1"/>
    <property type="molecule type" value="Genomic_DNA"/>
</dbReference>
<accession>A0A0R2B5G4</accession>
<evidence type="ECO:0008006" key="4">
    <source>
        <dbReference type="Google" id="ProtNLM"/>
    </source>
</evidence>
<name>A0A0R2B5G4_9LACO</name>
<feature type="transmembrane region" description="Helical" evidence="1">
    <location>
        <begin position="7"/>
        <end position="28"/>
    </location>
</feature>
<keyword evidence="1" id="KW-1133">Transmembrane helix</keyword>
<dbReference type="PATRIC" id="fig|1423772.3.peg.331"/>
<proteinExistence type="predicted"/>
<feature type="transmembrane region" description="Helical" evidence="1">
    <location>
        <begin position="34"/>
        <end position="55"/>
    </location>
</feature>
<protein>
    <recommendedName>
        <fullName evidence="4">Integral membrane protein</fullName>
    </recommendedName>
</protein>
<sequence>MQTKQRNFDWFSLVVGIVFVIAGIAAYMNPDDTLKFISICIGIGALVKGFYELWFRRGIGNLFGESSGWLLFMGIVDIILGLLFIFRAASGVVVIAYIFAFWFIFDSIAEIATASYFKQLNRGYYILNLILNILALFIGFVLLFNPLIAATTLVLIIAFYLILIGVIKIIQAF</sequence>